<dbReference type="InterPro" id="IPR045529">
    <property type="entry name" value="DUF6469"/>
</dbReference>
<dbReference type="InterPro" id="IPR041677">
    <property type="entry name" value="DNA2/NAM7_AAA_11"/>
</dbReference>
<evidence type="ECO:0000313" key="5">
    <source>
        <dbReference type="RefSeq" id="XP_019101026.1"/>
    </source>
</evidence>
<sequence>MPRMRIEGRDLVDLVFSWSLEEVLNVDLYKGQIEKIPMEFESTGDYFKSFIPPLIEETHAALLSSMRKLWQAPVVEISYIMQTAEFKLPNDLFYKVRLSGMSNTVSDEASTKLMPRDLIALTDQRPNRVDDGCNFSNEPYIVALVCKADPDRPNDVTILASKPLFVEKKNGKIESLFGIHLVNLTTNIRTWNALHPGVEGANLNLISRVLQRNSEDEGFCLPCLQEGSDGLAPRRFLKLNPSQEEAILSCLDVRRCYHTNTIKLIWGPPGTGKTKTTSVFLFTLLNAKCRTLTCGPTNVSVLEVASRVLKLVSGSLKIGNYGLGDVVLFGNDERMKIKDRRDLVNIFIDERLDKLYPCFRPFHGWKATVDSMIRLLEDPKGQYDEYLENLARVDNVKRKDTGSVFKRKGHDLNENIAAQVSVFQGKDKPSHSFQDYLPKRFCDLRKDLDLVFTTLCTHLPTALLSSQAATRMYEAINLLRDVTISATPDGVTGEGLKSVLIANGEKSDRLNRQHMTVEDDYLKLLRSIPEIFPLPAVSDRHHIKELCLGHACLLFSTASCSAWLYTGTPIQLLVIDEAAQLKECESAIPLQLPGIQHAILIGDERQLPAMVESKIALEAEFGRSLFERLALLGHKKYMLNIQYRMHRSISIFPNKEFYGMQILDAPMVKQRNYTKQYLLGEMYGPYSFINIAYGREEYGEGEGRSLINNVEVAVVMDILAHLLQVSEKTKIRINVGVISPYKAQVSAIQEKIHETCRGDAGGLFSVRVRTVDAFQGGEEDIIIVSTVRSNGVGRVGFLADRRRANVLLTRARFCLWILGNEATLMNSKSVWRNLVKDAKERGCFHSAAEDESLAQAIACANIEFNQLDRPLNNSKWKLCFSDEFKKSVGEIKNPEIYRKIKNFLERISQGWLNEEETERDNLVSSLQLLKQSKIDNILRLIWSVDILKEDFYHVQVLKIWDVVSSFDAPEAIKRLDESHTKYTKDEIEKCRARRTRGEIVVPLRWSAESTNGIPENSSVACSSDAMETTESLNLVGENFSAVPSNDSVELEHLQVENEEQDTEVDQLGDLFASKLSL</sequence>
<dbReference type="InterPro" id="IPR041679">
    <property type="entry name" value="DNA2/NAM7-like_C"/>
</dbReference>
<dbReference type="SUPFAM" id="SSF52540">
    <property type="entry name" value="P-loop containing nucleoside triphosphate hydrolases"/>
    <property type="match status" value="1"/>
</dbReference>
<dbReference type="PANTHER" id="PTHR10887:SF539">
    <property type="entry name" value="P-LOOP CONTAINING NUCLEOSIDE TRIPHOSPHATE HYDROLASES SUPERFAMILY PROTEIN"/>
    <property type="match status" value="1"/>
</dbReference>
<dbReference type="RefSeq" id="XP_019101026.1">
    <property type="nucleotide sequence ID" value="XM_019245481.1"/>
</dbReference>
<gene>
    <name evidence="5" type="primary">LOC104787594</name>
</gene>
<dbReference type="GeneID" id="104787594"/>
<dbReference type="CDD" id="cd18808">
    <property type="entry name" value="SF1_C_Upf1"/>
    <property type="match status" value="1"/>
</dbReference>
<keyword evidence="4" id="KW-1185">Reference proteome</keyword>
<reference evidence="4" key="1">
    <citation type="journal article" date="2014" name="Nat. Commun.">
        <title>The emerging biofuel crop Camelina sativa retains a highly undifferentiated hexaploid genome structure.</title>
        <authorList>
            <person name="Kagale S."/>
            <person name="Koh C."/>
            <person name="Nixon J."/>
            <person name="Bollina V."/>
            <person name="Clarke W.E."/>
            <person name="Tuteja R."/>
            <person name="Spillane C."/>
            <person name="Robinson S.J."/>
            <person name="Links M.G."/>
            <person name="Clarke C."/>
            <person name="Higgins E.E."/>
            <person name="Huebert T."/>
            <person name="Sharpe A.G."/>
            <person name="Parkin I.A."/>
        </authorList>
    </citation>
    <scope>NUCLEOTIDE SEQUENCE [LARGE SCALE GENOMIC DNA]</scope>
    <source>
        <strain evidence="4">cv. DH55</strain>
    </source>
</reference>
<dbReference type="PANTHER" id="PTHR10887">
    <property type="entry name" value="DNA2/NAM7 HELICASE FAMILY"/>
    <property type="match status" value="1"/>
</dbReference>
<evidence type="ECO:0000259" key="2">
    <source>
        <dbReference type="Pfam" id="PF13087"/>
    </source>
</evidence>
<feature type="domain" description="DNA2/NAM7 helicase helicase" evidence="1">
    <location>
        <begin position="238"/>
        <end position="614"/>
    </location>
</feature>
<dbReference type="Pfam" id="PF13087">
    <property type="entry name" value="AAA_12"/>
    <property type="match status" value="1"/>
</dbReference>
<name>A0ABM1RPT8_CAMSA</name>
<feature type="domain" description="DNA2/NAM7 helicase-like C-terminal" evidence="2">
    <location>
        <begin position="622"/>
        <end position="821"/>
    </location>
</feature>
<dbReference type="InterPro" id="IPR045055">
    <property type="entry name" value="DNA2/NAM7-like"/>
</dbReference>
<dbReference type="Proteomes" id="UP000694864">
    <property type="component" value="Chromosome 5"/>
</dbReference>
<dbReference type="InterPro" id="IPR047187">
    <property type="entry name" value="SF1_C_Upf1"/>
</dbReference>
<feature type="domain" description="DUF6469" evidence="3">
    <location>
        <begin position="82"/>
        <end position="195"/>
    </location>
</feature>
<proteinExistence type="predicted"/>
<dbReference type="Pfam" id="PF20073">
    <property type="entry name" value="DUF6469"/>
    <property type="match status" value="1"/>
</dbReference>
<evidence type="ECO:0000259" key="1">
    <source>
        <dbReference type="Pfam" id="PF13086"/>
    </source>
</evidence>
<dbReference type="Pfam" id="PF13086">
    <property type="entry name" value="AAA_11"/>
    <property type="match status" value="1"/>
</dbReference>
<dbReference type="Gene3D" id="3.40.50.300">
    <property type="entry name" value="P-loop containing nucleotide triphosphate hydrolases"/>
    <property type="match status" value="2"/>
</dbReference>
<reference evidence="5" key="2">
    <citation type="submission" date="2025-08" db="UniProtKB">
        <authorList>
            <consortium name="RefSeq"/>
        </authorList>
    </citation>
    <scope>IDENTIFICATION</scope>
    <source>
        <tissue evidence="5">Leaf</tissue>
    </source>
</reference>
<dbReference type="InterPro" id="IPR027417">
    <property type="entry name" value="P-loop_NTPase"/>
</dbReference>
<protein>
    <submittedName>
        <fullName evidence="5">Uncharacterized protein LOC104787594</fullName>
    </submittedName>
</protein>
<accession>A0ABM1RPT8</accession>
<organism evidence="4 5">
    <name type="scientific">Camelina sativa</name>
    <name type="common">False flax</name>
    <name type="synonym">Myagrum sativum</name>
    <dbReference type="NCBI Taxonomy" id="90675"/>
    <lineage>
        <taxon>Eukaryota</taxon>
        <taxon>Viridiplantae</taxon>
        <taxon>Streptophyta</taxon>
        <taxon>Embryophyta</taxon>
        <taxon>Tracheophyta</taxon>
        <taxon>Spermatophyta</taxon>
        <taxon>Magnoliopsida</taxon>
        <taxon>eudicotyledons</taxon>
        <taxon>Gunneridae</taxon>
        <taxon>Pentapetalae</taxon>
        <taxon>rosids</taxon>
        <taxon>malvids</taxon>
        <taxon>Brassicales</taxon>
        <taxon>Brassicaceae</taxon>
        <taxon>Camelineae</taxon>
        <taxon>Camelina</taxon>
    </lineage>
</organism>
<evidence type="ECO:0000313" key="4">
    <source>
        <dbReference type="Proteomes" id="UP000694864"/>
    </source>
</evidence>
<evidence type="ECO:0000259" key="3">
    <source>
        <dbReference type="Pfam" id="PF20073"/>
    </source>
</evidence>